<organism evidence="2 3">
    <name type="scientific">Nocardia vermiculata</name>
    <dbReference type="NCBI Taxonomy" id="257274"/>
    <lineage>
        <taxon>Bacteria</taxon>
        <taxon>Bacillati</taxon>
        <taxon>Actinomycetota</taxon>
        <taxon>Actinomycetes</taxon>
        <taxon>Mycobacteriales</taxon>
        <taxon>Nocardiaceae</taxon>
        <taxon>Nocardia</taxon>
    </lineage>
</organism>
<feature type="domain" description="SnoaL-like" evidence="1">
    <location>
        <begin position="19"/>
        <end position="142"/>
    </location>
</feature>
<dbReference type="SUPFAM" id="SSF54427">
    <property type="entry name" value="NTF2-like"/>
    <property type="match status" value="1"/>
</dbReference>
<evidence type="ECO:0000313" key="2">
    <source>
        <dbReference type="EMBL" id="NKY51310.1"/>
    </source>
</evidence>
<dbReference type="Pfam" id="PF13577">
    <property type="entry name" value="SnoaL_4"/>
    <property type="match status" value="1"/>
</dbReference>
<reference evidence="2 3" key="1">
    <citation type="submission" date="2020-04" db="EMBL/GenBank/DDBJ databases">
        <title>MicrobeNet Type strains.</title>
        <authorList>
            <person name="Nicholson A.C."/>
        </authorList>
    </citation>
    <scope>NUCLEOTIDE SEQUENCE [LARGE SCALE GENOMIC DNA]</scope>
    <source>
        <strain evidence="2 3">JCM 12354</strain>
    </source>
</reference>
<dbReference type="InterPro" id="IPR037401">
    <property type="entry name" value="SnoaL-like"/>
</dbReference>
<accession>A0A846XZX4</accession>
<protein>
    <submittedName>
        <fullName evidence="2">Nuclear transport factor 2 family protein</fullName>
    </submittedName>
</protein>
<dbReference type="AlphaFoldDB" id="A0A846XZX4"/>
<gene>
    <name evidence="2" type="ORF">HGA08_13885</name>
</gene>
<sequence>MADRNAAEIEQLRNDIRILKDIEAIKRVKHAYFRCIDTANLTELRDLLHPQLRSKMVGGHYNLEFDNRDDYLEMIANSFNSEFVGQHNGHHPEIDILSETEATGKWYLSDIAISLRNKSTTTGTAIYTDKYLKTGGLWQIIETGYFRIYETVTPTTEPPELTVHFLAAHGRKLPAVDA</sequence>
<dbReference type="InterPro" id="IPR032710">
    <property type="entry name" value="NTF2-like_dom_sf"/>
</dbReference>
<keyword evidence="3" id="KW-1185">Reference proteome</keyword>
<evidence type="ECO:0000259" key="1">
    <source>
        <dbReference type="Pfam" id="PF13577"/>
    </source>
</evidence>
<dbReference type="Proteomes" id="UP000565711">
    <property type="component" value="Unassembled WGS sequence"/>
</dbReference>
<name>A0A846XZX4_9NOCA</name>
<proteinExistence type="predicted"/>
<dbReference type="RefSeq" id="WP_067872480.1">
    <property type="nucleotide sequence ID" value="NZ_JAAXOP010000006.1"/>
</dbReference>
<evidence type="ECO:0000313" key="3">
    <source>
        <dbReference type="Proteomes" id="UP000565711"/>
    </source>
</evidence>
<dbReference type="Gene3D" id="3.10.450.50">
    <property type="match status" value="1"/>
</dbReference>
<comment type="caution">
    <text evidence="2">The sequence shown here is derived from an EMBL/GenBank/DDBJ whole genome shotgun (WGS) entry which is preliminary data.</text>
</comment>
<dbReference type="EMBL" id="JAAXOP010000006">
    <property type="protein sequence ID" value="NKY51310.1"/>
    <property type="molecule type" value="Genomic_DNA"/>
</dbReference>